<dbReference type="PANTHER" id="PTHR10695">
    <property type="entry name" value="DEPHOSPHO-COA KINASE-RELATED"/>
    <property type="match status" value="1"/>
</dbReference>
<reference evidence="3" key="1">
    <citation type="submission" date="2020-05" db="EMBL/GenBank/DDBJ databases">
        <authorList>
            <person name="Chiriac C."/>
            <person name="Salcher M."/>
            <person name="Ghai R."/>
            <person name="Kavagutti S V."/>
        </authorList>
    </citation>
    <scope>NUCLEOTIDE SEQUENCE</scope>
</reference>
<evidence type="ECO:0000313" key="3">
    <source>
        <dbReference type="EMBL" id="CAB4669160.1"/>
    </source>
</evidence>
<accession>A0A6J6M4R0</accession>
<dbReference type="GO" id="GO:0005524">
    <property type="term" value="F:ATP binding"/>
    <property type="evidence" value="ECO:0007669"/>
    <property type="project" value="UniProtKB-KW"/>
</dbReference>
<dbReference type="GO" id="GO:0015937">
    <property type="term" value="P:coenzyme A biosynthetic process"/>
    <property type="evidence" value="ECO:0007669"/>
    <property type="project" value="InterPro"/>
</dbReference>
<dbReference type="EMBL" id="CAEZWT010000030">
    <property type="protein sequence ID" value="CAB4669160.1"/>
    <property type="molecule type" value="Genomic_DNA"/>
</dbReference>
<keyword evidence="1" id="KW-0547">Nucleotide-binding</keyword>
<evidence type="ECO:0000256" key="2">
    <source>
        <dbReference type="ARBA" id="ARBA00022840"/>
    </source>
</evidence>
<protein>
    <submittedName>
        <fullName evidence="3">Unannotated protein</fullName>
    </submittedName>
</protein>
<dbReference type="NCBIfam" id="TIGR00152">
    <property type="entry name" value="dephospho-CoA kinase"/>
    <property type="match status" value="1"/>
</dbReference>
<organism evidence="3">
    <name type="scientific">freshwater metagenome</name>
    <dbReference type="NCBI Taxonomy" id="449393"/>
    <lineage>
        <taxon>unclassified sequences</taxon>
        <taxon>metagenomes</taxon>
        <taxon>ecological metagenomes</taxon>
    </lineage>
</organism>
<dbReference type="GO" id="GO:0004140">
    <property type="term" value="F:dephospho-CoA kinase activity"/>
    <property type="evidence" value="ECO:0007669"/>
    <property type="project" value="InterPro"/>
</dbReference>
<dbReference type="Pfam" id="PF01121">
    <property type="entry name" value="CoaE"/>
    <property type="match status" value="1"/>
</dbReference>
<sequence length="200" mass="21858">MVVVGLTGGIGSGKSMVGELFARLGAVVVDADQLARESIDRGTDGFDQVVSFFGDSVLSNGAIDLRVLAERVFADATARRKLESIIHPIVRSQFLQAVDALHGEEVLVYEIPLLVESRAEGLFDFIISVECEISIRYERLRARGMSSNEIDSRIASQATAEERAAIADLVITNNGTQEELLREVERIWESILPALQRAKG</sequence>
<keyword evidence="2" id="KW-0067">ATP-binding</keyword>
<evidence type="ECO:0000256" key="1">
    <source>
        <dbReference type="ARBA" id="ARBA00022741"/>
    </source>
</evidence>
<dbReference type="HAMAP" id="MF_00376">
    <property type="entry name" value="Dephospho_CoA_kinase"/>
    <property type="match status" value="1"/>
</dbReference>
<dbReference type="Gene3D" id="3.40.50.300">
    <property type="entry name" value="P-loop containing nucleotide triphosphate hydrolases"/>
    <property type="match status" value="1"/>
</dbReference>
<dbReference type="CDD" id="cd02022">
    <property type="entry name" value="DPCK"/>
    <property type="match status" value="1"/>
</dbReference>
<dbReference type="PANTHER" id="PTHR10695:SF46">
    <property type="entry name" value="BIFUNCTIONAL COENZYME A SYNTHASE-RELATED"/>
    <property type="match status" value="1"/>
</dbReference>
<dbReference type="SUPFAM" id="SSF52540">
    <property type="entry name" value="P-loop containing nucleoside triphosphate hydrolases"/>
    <property type="match status" value="1"/>
</dbReference>
<gene>
    <name evidence="3" type="ORF">UFOPK2289_01020</name>
</gene>
<dbReference type="InterPro" id="IPR001977">
    <property type="entry name" value="Depp_CoAkinase"/>
</dbReference>
<dbReference type="AlphaFoldDB" id="A0A6J6M4R0"/>
<dbReference type="InterPro" id="IPR027417">
    <property type="entry name" value="P-loop_NTPase"/>
</dbReference>
<proteinExistence type="inferred from homology"/>
<dbReference type="PROSITE" id="PS51219">
    <property type="entry name" value="DPCK"/>
    <property type="match status" value="1"/>
</dbReference>
<name>A0A6J6M4R0_9ZZZZ</name>